<dbReference type="SMART" id="SM00060">
    <property type="entry name" value="FN3"/>
    <property type="match status" value="3"/>
</dbReference>
<dbReference type="Proteomes" id="UP001497482">
    <property type="component" value="Chromosome 7"/>
</dbReference>
<evidence type="ECO:0000313" key="5">
    <source>
        <dbReference type="Proteomes" id="UP001497482"/>
    </source>
</evidence>
<dbReference type="InterPro" id="IPR036116">
    <property type="entry name" value="FN3_sf"/>
</dbReference>
<feature type="domain" description="Fibronectin type-III" evidence="3">
    <location>
        <begin position="168"/>
        <end position="267"/>
    </location>
</feature>
<keyword evidence="1" id="KW-0677">Repeat</keyword>
<dbReference type="PRINTS" id="PR00014">
    <property type="entry name" value="FNTYPEIII"/>
</dbReference>
<organism evidence="4 5">
    <name type="scientific">Knipowitschia caucasica</name>
    <name type="common">Caucasian dwarf goby</name>
    <name type="synonym">Pomatoschistus caucasicus</name>
    <dbReference type="NCBI Taxonomy" id="637954"/>
    <lineage>
        <taxon>Eukaryota</taxon>
        <taxon>Metazoa</taxon>
        <taxon>Chordata</taxon>
        <taxon>Craniata</taxon>
        <taxon>Vertebrata</taxon>
        <taxon>Euteleostomi</taxon>
        <taxon>Actinopterygii</taxon>
        <taxon>Neopterygii</taxon>
        <taxon>Teleostei</taxon>
        <taxon>Neoteleostei</taxon>
        <taxon>Acanthomorphata</taxon>
        <taxon>Gobiaria</taxon>
        <taxon>Gobiiformes</taxon>
        <taxon>Gobioidei</taxon>
        <taxon>Gobiidae</taxon>
        <taxon>Gobiinae</taxon>
        <taxon>Knipowitschia</taxon>
    </lineage>
</organism>
<feature type="domain" description="Fibronectin type-III" evidence="3">
    <location>
        <begin position="1"/>
        <end position="63"/>
    </location>
</feature>
<sequence length="374" mass="40711">MTVALAGTNSWERASAEEVVSSPRFPVFGLVKGRKYCFRVCAVNKFGVSDPSAPSAPLCLGKPQALPAPPHSLMPLRDSDTSVQLKWQEPQDTECILGYYLYCCEVGKQNWETINNKPYTKPSFTVDGLKTGREYVFRAKSVSRAGNSVYSEESLPIRVKAAIRVPSAPSAIALLLCTGSEMVLGWRGPAHSGGAPVCGYYLDKKEEGAMEWKQVNEAAVKERKLKVSNLTSGDFYRFRVFAANVVGVGKPSEPSDPFLCEKWTMPEPGCPYDLQIREVRDTSLVAVWAPPLYEGHSPVTGYFLELSLGLQSDQWTAVTEQPVCGTHYKVSGLETGQTCRFRVTAVNEAGAGSPSLPSEPVTVATPPGPVDLSY</sequence>
<feature type="domain" description="Fibronectin type-III" evidence="3">
    <location>
        <begin position="270"/>
        <end position="368"/>
    </location>
</feature>
<name>A0AAV2MA52_KNICA</name>
<dbReference type="PROSITE" id="PS50853">
    <property type="entry name" value="FN3"/>
    <property type="match status" value="4"/>
</dbReference>
<dbReference type="InterPro" id="IPR013783">
    <property type="entry name" value="Ig-like_fold"/>
</dbReference>
<evidence type="ECO:0000313" key="4">
    <source>
        <dbReference type="EMBL" id="CAL1610207.1"/>
    </source>
</evidence>
<dbReference type="GO" id="GO:0031430">
    <property type="term" value="C:M band"/>
    <property type="evidence" value="ECO:0007669"/>
    <property type="project" value="TreeGrafter"/>
</dbReference>
<dbReference type="Pfam" id="PF00041">
    <property type="entry name" value="fn3"/>
    <property type="match status" value="3"/>
</dbReference>
<dbReference type="SUPFAM" id="SSF49265">
    <property type="entry name" value="Fibronectin type III"/>
    <property type="match status" value="2"/>
</dbReference>
<evidence type="ECO:0000259" key="3">
    <source>
        <dbReference type="PROSITE" id="PS50853"/>
    </source>
</evidence>
<dbReference type="GO" id="GO:0045214">
    <property type="term" value="P:sarcomere organization"/>
    <property type="evidence" value="ECO:0007669"/>
    <property type="project" value="TreeGrafter"/>
</dbReference>
<dbReference type="EMBL" id="OZ035829">
    <property type="protein sequence ID" value="CAL1610207.1"/>
    <property type="molecule type" value="Genomic_DNA"/>
</dbReference>
<dbReference type="FunFam" id="2.60.40.10:FF:000029">
    <property type="entry name" value="Myomesin 1"/>
    <property type="match status" value="2"/>
</dbReference>
<evidence type="ECO:0000256" key="2">
    <source>
        <dbReference type="SAM" id="MobiDB-lite"/>
    </source>
</evidence>
<dbReference type="PANTHER" id="PTHR13817">
    <property type="entry name" value="TITIN"/>
    <property type="match status" value="1"/>
</dbReference>
<dbReference type="Gene3D" id="2.60.40.10">
    <property type="entry name" value="Immunoglobulins"/>
    <property type="match status" value="4"/>
</dbReference>
<keyword evidence="5" id="KW-1185">Reference proteome</keyword>
<dbReference type="PANTHER" id="PTHR13817:SF151">
    <property type="entry name" value="TITIN"/>
    <property type="match status" value="1"/>
</dbReference>
<feature type="domain" description="Fibronectin type-III" evidence="3">
    <location>
        <begin position="69"/>
        <end position="162"/>
    </location>
</feature>
<feature type="region of interest" description="Disordered" evidence="2">
    <location>
        <begin position="350"/>
        <end position="374"/>
    </location>
</feature>
<reference evidence="4 5" key="1">
    <citation type="submission" date="2024-04" db="EMBL/GenBank/DDBJ databases">
        <authorList>
            <person name="Waldvogel A.-M."/>
            <person name="Schoenle A."/>
        </authorList>
    </citation>
    <scope>NUCLEOTIDE SEQUENCE [LARGE SCALE GENOMIC DNA]</scope>
</reference>
<accession>A0AAV2MA52</accession>
<protein>
    <recommendedName>
        <fullName evidence="3">Fibronectin type-III domain-containing protein</fullName>
    </recommendedName>
</protein>
<dbReference type="InterPro" id="IPR003961">
    <property type="entry name" value="FN3_dom"/>
</dbReference>
<dbReference type="AlphaFoldDB" id="A0AAV2MA52"/>
<evidence type="ECO:0000256" key="1">
    <source>
        <dbReference type="ARBA" id="ARBA00022737"/>
    </source>
</evidence>
<dbReference type="CDD" id="cd00063">
    <property type="entry name" value="FN3"/>
    <property type="match status" value="4"/>
</dbReference>
<dbReference type="InterPro" id="IPR050964">
    <property type="entry name" value="Striated_Muscle_Regulatory"/>
</dbReference>
<gene>
    <name evidence="4" type="ORF">KC01_LOCUS36861</name>
</gene>
<proteinExistence type="predicted"/>